<keyword evidence="7" id="KW-0597">Phosphoprotein</keyword>
<keyword evidence="5" id="KW-0963">Cytoplasm</keyword>
<keyword evidence="10" id="KW-0418">Kinase</keyword>
<evidence type="ECO:0000256" key="12">
    <source>
        <dbReference type="ARBA" id="ARBA00022842"/>
    </source>
</evidence>
<feature type="compositionally biased region" description="Basic residues" evidence="15">
    <location>
        <begin position="891"/>
        <end position="906"/>
    </location>
</feature>
<dbReference type="Proteomes" id="UP000265100">
    <property type="component" value="Chromosome 7"/>
</dbReference>
<dbReference type="FunFam" id="1.20.1480.20:FF:000001">
    <property type="entry name" value="microtubule-associated serine/threonine-protein kinase 4 isoform X1"/>
    <property type="match status" value="1"/>
</dbReference>
<feature type="region of interest" description="Disordered" evidence="15">
    <location>
        <begin position="1714"/>
        <end position="1756"/>
    </location>
</feature>
<dbReference type="GO" id="GO:0007010">
    <property type="term" value="P:cytoskeleton organization"/>
    <property type="evidence" value="ECO:0007669"/>
    <property type="project" value="TreeGrafter"/>
</dbReference>
<dbReference type="Ensembl" id="ENSACLT00000040565.2">
    <property type="protein sequence ID" value="ENSACLP00000039626.2"/>
    <property type="gene ID" value="ENSACLG00000026723.2"/>
</dbReference>
<feature type="compositionally biased region" description="Polar residues" evidence="15">
    <location>
        <begin position="1536"/>
        <end position="1549"/>
    </location>
</feature>
<feature type="compositionally biased region" description="Basic and acidic residues" evidence="15">
    <location>
        <begin position="2093"/>
        <end position="2112"/>
    </location>
</feature>
<dbReference type="GO" id="GO:0004674">
    <property type="term" value="F:protein serine/threonine kinase activity"/>
    <property type="evidence" value="ECO:0007669"/>
    <property type="project" value="UniProtKB-KW"/>
</dbReference>
<evidence type="ECO:0000256" key="10">
    <source>
        <dbReference type="ARBA" id="ARBA00022777"/>
    </source>
</evidence>
<accession>A0A3P8RF91</accession>
<evidence type="ECO:0000259" key="17">
    <source>
        <dbReference type="PROSITE" id="PS50106"/>
    </source>
</evidence>
<dbReference type="GO" id="GO:0035556">
    <property type="term" value="P:intracellular signal transduction"/>
    <property type="evidence" value="ECO:0007669"/>
    <property type="project" value="TreeGrafter"/>
</dbReference>
<dbReference type="PROSITE" id="PS51285">
    <property type="entry name" value="AGC_KINASE_CTER"/>
    <property type="match status" value="1"/>
</dbReference>
<name>A0A3P8RF91_ASTCA</name>
<evidence type="ECO:0000256" key="5">
    <source>
        <dbReference type="ARBA" id="ARBA00022490"/>
    </source>
</evidence>
<keyword evidence="12" id="KW-0460">Magnesium</keyword>
<keyword evidence="20" id="KW-1185">Reference proteome</keyword>
<dbReference type="CDD" id="cd05609">
    <property type="entry name" value="STKc_MAST"/>
    <property type="match status" value="1"/>
</dbReference>
<feature type="compositionally biased region" description="Polar residues" evidence="15">
    <location>
        <begin position="19"/>
        <end position="28"/>
    </location>
</feature>
<dbReference type="PROSITE" id="PS50011">
    <property type="entry name" value="PROTEIN_KINASE_DOM"/>
    <property type="match status" value="1"/>
</dbReference>
<feature type="compositionally biased region" description="Basic and acidic residues" evidence="15">
    <location>
        <begin position="1929"/>
        <end position="1938"/>
    </location>
</feature>
<evidence type="ECO:0000256" key="9">
    <source>
        <dbReference type="ARBA" id="ARBA00022741"/>
    </source>
</evidence>
<dbReference type="SMART" id="SM00228">
    <property type="entry name" value="PDZ"/>
    <property type="match status" value="1"/>
</dbReference>
<dbReference type="FunFam" id="2.30.42.10:FF:000008">
    <property type="entry name" value="microtubule-associated serine/threonine-protein kinase 4 isoform X2"/>
    <property type="match status" value="1"/>
</dbReference>
<dbReference type="Gene3D" id="1.10.510.10">
    <property type="entry name" value="Transferase(Phosphotransferase) domain 1"/>
    <property type="match status" value="1"/>
</dbReference>
<dbReference type="GeneTree" id="ENSGT00940000156399"/>
<reference evidence="19" key="1">
    <citation type="submission" date="2018-05" db="EMBL/GenBank/DDBJ databases">
        <authorList>
            <person name="Datahose"/>
        </authorList>
    </citation>
    <scope>NUCLEOTIDE SEQUENCE</scope>
</reference>
<protein>
    <recommendedName>
        <fullName evidence="4">non-specific serine/threonine protein kinase</fullName>
        <ecNumber evidence="4">2.7.11.1</ecNumber>
    </recommendedName>
</protein>
<feature type="compositionally biased region" description="Polar residues" evidence="15">
    <location>
        <begin position="1644"/>
        <end position="1656"/>
    </location>
</feature>
<feature type="compositionally biased region" description="Basic and acidic residues" evidence="15">
    <location>
        <begin position="1551"/>
        <end position="1563"/>
    </location>
</feature>
<dbReference type="FunFam" id="1.10.510.10:FF:000012">
    <property type="entry name" value="microtubule-associated serine/threonine-protein kinase 2 isoform X1"/>
    <property type="match status" value="1"/>
</dbReference>
<evidence type="ECO:0000256" key="15">
    <source>
        <dbReference type="SAM" id="MobiDB-lite"/>
    </source>
</evidence>
<feature type="compositionally biased region" description="Polar residues" evidence="15">
    <location>
        <begin position="1601"/>
        <end position="1613"/>
    </location>
</feature>
<dbReference type="InterPro" id="IPR037711">
    <property type="entry name" value="MAST"/>
</dbReference>
<feature type="compositionally biased region" description="Basic and acidic residues" evidence="15">
    <location>
        <begin position="1193"/>
        <end position="1216"/>
    </location>
</feature>
<dbReference type="GO" id="GO:0005524">
    <property type="term" value="F:ATP binding"/>
    <property type="evidence" value="ECO:0007669"/>
    <property type="project" value="UniProtKB-KW"/>
</dbReference>
<evidence type="ECO:0000259" key="18">
    <source>
        <dbReference type="PROSITE" id="PS51285"/>
    </source>
</evidence>
<feature type="region of interest" description="Disordered" evidence="15">
    <location>
        <begin position="1193"/>
        <end position="1226"/>
    </location>
</feature>
<keyword evidence="9" id="KW-0547">Nucleotide-binding</keyword>
<feature type="region of interest" description="Disordered" evidence="15">
    <location>
        <begin position="882"/>
        <end position="1117"/>
    </location>
</feature>
<feature type="compositionally biased region" description="Low complexity" evidence="15">
    <location>
        <begin position="88"/>
        <end position="97"/>
    </location>
</feature>
<dbReference type="Bgee" id="ENSACLG00000026723">
    <property type="expression patterns" value="Expressed in muscle tissue and 8 other cell types or tissues"/>
</dbReference>
<keyword evidence="8" id="KW-0808">Transferase</keyword>
<feature type="compositionally biased region" description="Acidic residues" evidence="15">
    <location>
        <begin position="1586"/>
        <end position="1600"/>
    </location>
</feature>
<feature type="region of interest" description="Disordered" evidence="15">
    <location>
        <begin position="691"/>
        <end position="734"/>
    </location>
</feature>
<dbReference type="Gene3D" id="3.30.200.20">
    <property type="entry name" value="Phosphorylase Kinase, domain 1"/>
    <property type="match status" value="2"/>
</dbReference>
<feature type="compositionally biased region" description="Polar residues" evidence="15">
    <location>
        <begin position="1467"/>
        <end position="1480"/>
    </location>
</feature>
<feature type="compositionally biased region" description="Basic and acidic residues" evidence="15">
    <location>
        <begin position="2162"/>
        <end position="2178"/>
    </location>
</feature>
<dbReference type="Pfam" id="PF08926">
    <property type="entry name" value="DUF1908"/>
    <property type="match status" value="1"/>
</dbReference>
<dbReference type="EC" id="2.7.11.1" evidence="4"/>
<feature type="region of interest" description="Disordered" evidence="15">
    <location>
        <begin position="19"/>
        <end position="57"/>
    </location>
</feature>
<feature type="compositionally biased region" description="Basic and acidic residues" evidence="15">
    <location>
        <begin position="1096"/>
        <end position="1112"/>
    </location>
</feature>
<evidence type="ECO:0000256" key="13">
    <source>
        <dbReference type="ARBA" id="ARBA00047899"/>
    </source>
</evidence>
<feature type="compositionally biased region" description="Low complexity" evidence="15">
    <location>
        <begin position="1982"/>
        <end position="1998"/>
    </location>
</feature>
<feature type="compositionally biased region" description="Basic and acidic residues" evidence="15">
    <location>
        <begin position="2125"/>
        <end position="2138"/>
    </location>
</feature>
<evidence type="ECO:0000256" key="11">
    <source>
        <dbReference type="ARBA" id="ARBA00022840"/>
    </source>
</evidence>
<reference evidence="19" key="2">
    <citation type="submission" date="2025-08" db="UniProtKB">
        <authorList>
            <consortium name="Ensembl"/>
        </authorList>
    </citation>
    <scope>IDENTIFICATION</scope>
</reference>
<keyword evidence="6" id="KW-0723">Serine/threonine-protein kinase</keyword>
<dbReference type="GO" id="GO:0005737">
    <property type="term" value="C:cytoplasm"/>
    <property type="evidence" value="ECO:0007669"/>
    <property type="project" value="UniProtKB-SubCell"/>
</dbReference>
<feature type="region of interest" description="Disordered" evidence="15">
    <location>
        <begin position="1852"/>
        <end position="2185"/>
    </location>
</feature>
<dbReference type="InterPro" id="IPR041489">
    <property type="entry name" value="PDZ_6"/>
</dbReference>
<organism evidence="19 20">
    <name type="scientific">Astatotilapia calliptera</name>
    <name type="common">Eastern happy</name>
    <name type="synonym">Chromis callipterus</name>
    <dbReference type="NCBI Taxonomy" id="8154"/>
    <lineage>
        <taxon>Eukaryota</taxon>
        <taxon>Metazoa</taxon>
        <taxon>Chordata</taxon>
        <taxon>Craniata</taxon>
        <taxon>Vertebrata</taxon>
        <taxon>Euteleostomi</taxon>
        <taxon>Actinopterygii</taxon>
        <taxon>Neopterygii</taxon>
        <taxon>Teleostei</taxon>
        <taxon>Neoteleostei</taxon>
        <taxon>Acanthomorphata</taxon>
        <taxon>Ovalentaria</taxon>
        <taxon>Cichlomorphae</taxon>
        <taxon>Cichliformes</taxon>
        <taxon>Cichlidae</taxon>
        <taxon>African cichlids</taxon>
        <taxon>Pseudocrenilabrinae</taxon>
        <taxon>Haplochromini</taxon>
        <taxon>Astatotilapia</taxon>
    </lineage>
</organism>
<evidence type="ECO:0000256" key="14">
    <source>
        <dbReference type="ARBA" id="ARBA00048679"/>
    </source>
</evidence>
<evidence type="ECO:0000256" key="8">
    <source>
        <dbReference type="ARBA" id="ARBA00022679"/>
    </source>
</evidence>
<dbReference type="InterPro" id="IPR011009">
    <property type="entry name" value="Kinase-like_dom_sf"/>
</dbReference>
<feature type="domain" description="Protein kinase" evidence="16">
    <location>
        <begin position="357"/>
        <end position="592"/>
    </location>
</feature>
<dbReference type="FunFam" id="3.30.200.20:FF:000012">
    <property type="entry name" value="microtubule-associated serine/threonine-protein kinase 2 isoform X1"/>
    <property type="match status" value="1"/>
</dbReference>
<evidence type="ECO:0000259" key="16">
    <source>
        <dbReference type="PROSITE" id="PS50011"/>
    </source>
</evidence>
<comment type="cofactor">
    <cofactor evidence="1">
        <name>Mg(2+)</name>
        <dbReference type="ChEBI" id="CHEBI:18420"/>
    </cofactor>
</comment>
<gene>
    <name evidence="19" type="primary">MAST2</name>
</gene>
<sequence>SKQLELIISSYLSCRTSNRKSLIGSGQPSGLPRPHSPLSSLTGTSPQDSPRNFSPSASAHFSFARRTDGRRWSLASLPSSGYGTNTPSSTVSSSCSSQEKLHQLPFQPTPDELHFLSKHFCTESISGDECRRATAMRPRSRSLSPGRSPSCYDHEIIMMNHVYKERFPKATAQMEERIQEIIRSNSPETVLPLADGVLGFAHHQIIELARDCLEKSRLGLITSSYFCELTDKLERLVQESTERSESEEVNFIRELVKKILIVIARPARLLECLEFDPEEFYHLLEAAEGHAKEGQGIKTDIPRYIISQLGLTRDPLEEIAQLTSSDSGIAETPETDDSVSSFSTALRSRRKPCELDFEMIKLISNGAYGAVYLVRHKETKQRFAMKKINKQNLMLRNQIQQAFVERDILTFAENPFVVSMYCSFETRRHLCMVMEYVEGQHSILFYVLLVTSMGHIKLTDFGLSKVGLMNMTTNLYEGHIEKDAREFSDKQVCGTPEYIAPEVILRQGYGKPVDWWAMGIILYEFLVGCVPFFGDTPEELFGQVISDEINWPDGDEAPPPDAQELITLLLRQNPLERLGTGGAAEVKQHQFFHNLDWNGLLRQKAEFIPQLESEDDTSYFDTRSERYHHLETEEEDTNDEDFNVDLRHWPKCIICTFIHYLLLIHVISMGRITVCFIPSIKKGSFSEHLDQLTPRGEGVESPDSTSHTSADHGPPSTSLRPESAVEKSGAVPKVPKSVSTGALSLMIPGDIFGASPLASPLSPYSLSSDPSSRDSSPSRDSSLCPSNPRQPVVIHSSGKKFGFTLRAIRVYACDSDIYTVYHMVWNVEDGGPAHKAGLKAGDLITHVNGEPVHGLVHTEVVELLLKSGSKVAISTTPFENTSIKTGPARRNSYRSKMVRCGKKPKKEKTPERRRSLFRRFAMQPSPLLHTSRSFSSLNHSLSSGESLPGSPTHSLSPRSPTAAFRPAPDFTQSGGNSSQSSSPSSSAPNSPAGSGHIRPSTLHGLGPKLPGQRLRQGRRKSAGSIPLSPLARTPSPTPQPTSPQRSPPPLLSGHSVAISKTTQGFPAKIHSPPTIVRHIVRPKSAEPPRSPLLKRVQSEEKLSPSYTGEKKHLCPRKRSLEVTQEEVQDEDVRTGERDFTGLQSVDEAACEPLTITRLRPVEQGCLKRPISRKMGRQESIEELDKEKLKSKMVVKRQEWSERRESLQKQDALHESDSSAPCAYDGDEGFLVRSQNKVQSSPESGTLEAKAASSTLKDVLYKKLSTRVSEGIAEPSGGSSESDGALRSALCSGHPEWQHSRQGKDGMKPDRLDFKAPSIEFTRKRLSFEEREDCMCRLTSTLHENLHFGSTRSKSLQLDTAMPHDHMKAGLGSVHSSPEGLAPKLFSGRGESAVEKLHLISSAESPLRKTSSEYKLEGRHVSSLKPLEGTLDIGLLSGPRVSKTETCLSKMAENTSDTVSVNPPIRLQSPTERQITIPQTKTTDKMKSPLTCSLSPETVSSVNSIVVSKEQSNNSATEMKVNASGEKTQDRQGESLKASNSKADPSTFSVKQEGRTGMKASHEHRGPRHSSHFSSCGKTPSIREVSNEDQEDEVEQQEEIPDTTSQNTDSSKTAVSLVDLKTSPPFTTLEARAVSKPLTGPLKQSADSVLDTGQLQSCEKRKTAAQSSDTTSRPASEANVQTNSASVHVPANVPNICSSNTEPGVSVSASAFGALPDSKSEHSETSVSSSVKLVGDAGSSGSKTENSASSTAAKVEQKKEVCTINKATSLNIITDATLNKKHNTVSAAAVQDSGMSLQKKDVNVSPKTKNTAAVKDSEQPSQMCPTEKAQHRSSDAQLCTSVVSVKENTVVPSAKLKSSGSTATSETVSSPKSKSRPDPQPTLPTSVKREKEAKTQESAAPPVPAVKGSPSSKEKDLPKESAPSTSHVQATHDAKRKEASPVSAGDGAKSEDSVQAKPLPTHADTRQREIQPKCSAAVKDVPNSKLKSLPPKTSSALKPAAAPAIKQTLDSKPKDTSPKNHPTVIKDPRDPKTKECALPLTTSQQLRKEPLPPSDVSSQPDPPAVLPKLPAKTEPPSSADTSGKGFSCEPAVKISKDAPKSEVVKPDSHKPPDTRTTTPDKPASSLRKEQGERKKKETAQEVTPAQKNTKRDTSRASPSAAKDSLDRDTSRCKQLKESPRSSSNKK</sequence>
<evidence type="ECO:0000256" key="1">
    <source>
        <dbReference type="ARBA" id="ARBA00001946"/>
    </source>
</evidence>
<dbReference type="InterPro" id="IPR050236">
    <property type="entry name" value="Ser_Thr_kinase_AGC"/>
</dbReference>
<dbReference type="SUPFAM" id="SSF50156">
    <property type="entry name" value="PDZ domain-like"/>
    <property type="match status" value="1"/>
</dbReference>
<evidence type="ECO:0000313" key="20">
    <source>
        <dbReference type="Proteomes" id="UP000265100"/>
    </source>
</evidence>
<feature type="compositionally biased region" description="Low complexity" evidence="15">
    <location>
        <begin position="763"/>
        <end position="786"/>
    </location>
</feature>
<dbReference type="PROSITE" id="PS50106">
    <property type="entry name" value="PDZ"/>
    <property type="match status" value="1"/>
</dbReference>
<evidence type="ECO:0000256" key="3">
    <source>
        <dbReference type="ARBA" id="ARBA00009903"/>
    </source>
</evidence>
<feature type="compositionally biased region" description="Polar residues" evidence="15">
    <location>
        <begin position="1852"/>
        <end position="1871"/>
    </location>
</feature>
<keyword evidence="11" id="KW-0067">ATP-binding</keyword>
<dbReference type="InterPro" id="IPR001478">
    <property type="entry name" value="PDZ"/>
</dbReference>
<comment type="catalytic activity">
    <reaction evidence="13">
        <text>L-threonyl-[protein] + ATP = O-phospho-L-threonyl-[protein] + ADP + H(+)</text>
        <dbReference type="Rhea" id="RHEA:46608"/>
        <dbReference type="Rhea" id="RHEA-COMP:11060"/>
        <dbReference type="Rhea" id="RHEA-COMP:11605"/>
        <dbReference type="ChEBI" id="CHEBI:15378"/>
        <dbReference type="ChEBI" id="CHEBI:30013"/>
        <dbReference type="ChEBI" id="CHEBI:30616"/>
        <dbReference type="ChEBI" id="CHEBI:61977"/>
        <dbReference type="ChEBI" id="CHEBI:456216"/>
        <dbReference type="EC" id="2.7.11.1"/>
    </reaction>
</comment>
<dbReference type="OMA" id="LHFGSMR"/>
<comment type="similarity">
    <text evidence="3">Belongs to the protein kinase superfamily. AGC Ser/Thr protein kinase family.</text>
</comment>
<feature type="compositionally biased region" description="Basic and acidic residues" evidence="15">
    <location>
        <begin position="2008"/>
        <end position="2034"/>
    </location>
</feature>
<dbReference type="SUPFAM" id="SSF56112">
    <property type="entry name" value="Protein kinase-like (PK-like)"/>
    <property type="match status" value="1"/>
</dbReference>
<dbReference type="SUPFAM" id="SSF140482">
    <property type="entry name" value="MAST3 pre-PK domain-like"/>
    <property type="match status" value="1"/>
</dbReference>
<dbReference type="PANTHER" id="PTHR24356:SF224">
    <property type="entry name" value="MICROTUBULE-ASSOCIATED SERINE_THREONINE-PROTEIN KINASE 4"/>
    <property type="match status" value="1"/>
</dbReference>
<feature type="region of interest" description="Disordered" evidence="15">
    <location>
        <begin position="763"/>
        <end position="791"/>
    </location>
</feature>
<dbReference type="Gene3D" id="1.20.1480.20">
    <property type="entry name" value="MAST3 pre-PK domain-like"/>
    <property type="match status" value="1"/>
</dbReference>
<dbReference type="Pfam" id="PF17820">
    <property type="entry name" value="PDZ_6"/>
    <property type="match status" value="1"/>
</dbReference>
<dbReference type="InterPro" id="IPR000961">
    <property type="entry name" value="AGC-kinase_C"/>
</dbReference>
<feature type="compositionally biased region" description="Polar residues" evidence="15">
    <location>
        <begin position="1507"/>
        <end position="1516"/>
    </location>
</feature>
<feature type="domain" description="AGC-kinase C-terminal" evidence="18">
    <location>
        <begin position="593"/>
        <end position="654"/>
    </location>
</feature>
<feature type="compositionally biased region" description="Low complexity" evidence="15">
    <location>
        <begin position="931"/>
        <end position="951"/>
    </location>
</feature>
<feature type="compositionally biased region" description="Polar residues" evidence="15">
    <location>
        <begin position="77"/>
        <end position="87"/>
    </location>
</feature>
<feature type="domain" description="PDZ" evidence="17">
    <location>
        <begin position="791"/>
        <end position="879"/>
    </location>
</feature>
<evidence type="ECO:0000256" key="4">
    <source>
        <dbReference type="ARBA" id="ARBA00012513"/>
    </source>
</evidence>
<evidence type="ECO:0000256" key="6">
    <source>
        <dbReference type="ARBA" id="ARBA00022527"/>
    </source>
</evidence>
<comment type="catalytic activity">
    <reaction evidence="14">
        <text>L-seryl-[protein] + ATP = O-phospho-L-seryl-[protein] + ADP + H(+)</text>
        <dbReference type="Rhea" id="RHEA:17989"/>
        <dbReference type="Rhea" id="RHEA-COMP:9863"/>
        <dbReference type="Rhea" id="RHEA-COMP:11604"/>
        <dbReference type="ChEBI" id="CHEBI:15378"/>
        <dbReference type="ChEBI" id="CHEBI:29999"/>
        <dbReference type="ChEBI" id="CHEBI:30616"/>
        <dbReference type="ChEBI" id="CHEBI:83421"/>
        <dbReference type="ChEBI" id="CHEBI:456216"/>
        <dbReference type="EC" id="2.7.11.1"/>
    </reaction>
</comment>
<feature type="compositionally biased region" description="Polar residues" evidence="15">
    <location>
        <begin position="37"/>
        <end position="52"/>
    </location>
</feature>
<evidence type="ECO:0000313" key="19">
    <source>
        <dbReference type="Ensembl" id="ENSACLP00000039626.2"/>
    </source>
</evidence>
<dbReference type="Pfam" id="PF00069">
    <property type="entry name" value="Pkinase"/>
    <property type="match status" value="2"/>
</dbReference>
<feature type="region of interest" description="Disordered" evidence="15">
    <location>
        <begin position="1507"/>
        <end position="1686"/>
    </location>
</feature>
<feature type="region of interest" description="Disordered" evidence="15">
    <location>
        <begin position="77"/>
        <end position="101"/>
    </location>
</feature>
<evidence type="ECO:0000256" key="7">
    <source>
        <dbReference type="ARBA" id="ARBA00022553"/>
    </source>
</evidence>
<dbReference type="InterPro" id="IPR036034">
    <property type="entry name" value="PDZ_sf"/>
</dbReference>
<dbReference type="InterPro" id="IPR023142">
    <property type="entry name" value="MAST_pre-PK_dom_sf"/>
</dbReference>
<comment type="subcellular location">
    <subcellularLocation>
        <location evidence="2">Cytoplasm</location>
    </subcellularLocation>
</comment>
<feature type="compositionally biased region" description="Polar residues" evidence="15">
    <location>
        <begin position="1663"/>
        <end position="1685"/>
    </location>
</feature>
<dbReference type="InterPro" id="IPR015022">
    <property type="entry name" value="MAST_pre-PK_dom"/>
</dbReference>
<dbReference type="STRING" id="8154.ENSACLP00000039626"/>
<feature type="compositionally biased region" description="Pro residues" evidence="15">
    <location>
        <begin position="1035"/>
        <end position="1050"/>
    </location>
</feature>
<feature type="compositionally biased region" description="Polar residues" evidence="15">
    <location>
        <begin position="1738"/>
        <end position="1751"/>
    </location>
</feature>
<reference evidence="19" key="3">
    <citation type="submission" date="2025-09" db="UniProtKB">
        <authorList>
            <consortium name="Ensembl"/>
        </authorList>
    </citation>
    <scope>IDENTIFICATION</scope>
</reference>
<dbReference type="Gene3D" id="2.30.42.10">
    <property type="match status" value="1"/>
</dbReference>
<feature type="region of interest" description="Disordered" evidence="15">
    <location>
        <begin position="1452"/>
        <end position="1494"/>
    </location>
</feature>
<feature type="region of interest" description="Disordered" evidence="15">
    <location>
        <begin position="1797"/>
        <end position="1834"/>
    </location>
</feature>
<proteinExistence type="inferred from homology"/>
<dbReference type="PANTHER" id="PTHR24356">
    <property type="entry name" value="SERINE/THREONINE-PROTEIN KINASE"/>
    <property type="match status" value="1"/>
</dbReference>
<evidence type="ECO:0000256" key="2">
    <source>
        <dbReference type="ARBA" id="ARBA00004496"/>
    </source>
</evidence>
<dbReference type="InterPro" id="IPR000719">
    <property type="entry name" value="Prot_kinase_dom"/>
</dbReference>
<feature type="compositionally biased region" description="Low complexity" evidence="15">
    <location>
        <begin position="972"/>
        <end position="995"/>
    </location>
</feature>
<dbReference type="GO" id="GO:0000287">
    <property type="term" value="F:magnesium ion binding"/>
    <property type="evidence" value="ECO:0007669"/>
    <property type="project" value="InterPro"/>
</dbReference>